<dbReference type="CDD" id="cd07136">
    <property type="entry name" value="ALDH_YwdH-P39616"/>
    <property type="match status" value="1"/>
</dbReference>
<dbReference type="GO" id="GO:0004029">
    <property type="term" value="F:aldehyde dehydrogenase (NAD+) activity"/>
    <property type="evidence" value="ECO:0007669"/>
    <property type="project" value="TreeGrafter"/>
</dbReference>
<dbReference type="Gene3D" id="3.40.605.10">
    <property type="entry name" value="Aldehyde Dehydrogenase, Chain A, domain 1"/>
    <property type="match status" value="1"/>
</dbReference>
<dbReference type="InterPro" id="IPR016161">
    <property type="entry name" value="Ald_DH/histidinol_DH"/>
</dbReference>
<dbReference type="PROSITE" id="PS00687">
    <property type="entry name" value="ALDEHYDE_DEHYDR_GLU"/>
    <property type="match status" value="1"/>
</dbReference>
<evidence type="ECO:0000256" key="3">
    <source>
        <dbReference type="ARBA" id="ARBA00023027"/>
    </source>
</evidence>
<dbReference type="PANTHER" id="PTHR43570">
    <property type="entry name" value="ALDEHYDE DEHYDROGENASE"/>
    <property type="match status" value="1"/>
</dbReference>
<dbReference type="InterPro" id="IPR012394">
    <property type="entry name" value="Aldehyde_DH_NAD(P)"/>
</dbReference>
<comment type="similarity">
    <text evidence="1 4 7">Belongs to the aldehyde dehydrogenase family.</text>
</comment>
<dbReference type="SUPFAM" id="SSF53720">
    <property type="entry name" value="ALDH-like"/>
    <property type="match status" value="1"/>
</dbReference>
<evidence type="ECO:0000256" key="5">
    <source>
        <dbReference type="PIRSR" id="PIRSR036492-1"/>
    </source>
</evidence>
<dbReference type="InterPro" id="IPR015590">
    <property type="entry name" value="Aldehyde_DH_dom"/>
</dbReference>
<name>A0A8J3AJ72_9BACI</name>
<comment type="caution">
    <text evidence="9">The sequence shown here is derived from an EMBL/GenBank/DDBJ whole genome shotgun (WGS) entry which is preliminary data.</text>
</comment>
<dbReference type="PROSITE" id="PS00070">
    <property type="entry name" value="ALDEHYDE_DEHYDR_CYS"/>
    <property type="match status" value="1"/>
</dbReference>
<keyword evidence="3" id="KW-0520">NAD</keyword>
<sequence length="464" mass="52506">MIESVVDVEGNVNQIVKKQRVYFHAGSTKSREFRISQLKKLYNSIVKNEEKIKNALHLDLNKSEFEAYSTEIGFTLKEISEAIKNLENWMKPIRVKTPITHVGTKGRIYREPYGVTLIISPWNYPFQLTMTPLVGAIIGGNTAIIKPSELTPNTSNIIDQMIRELFNEEYVAVVQGGVETSTELLKQKFDFIFFTGSVQVGKIVMEAASKHLTPLVLELGGKSPTIVHHDANLSVTAKRIIWGKFTNAGQTCIAPDYIYVHEKVKNQLIQAMKQEIVQFYGNQPLENEEYTKIVSERHFNRLVNFLKDGKVEHGGQSDSTSHKIEPTILSDISWEASIMDEEIFGPILPILTYHNLDDVITEINQHPKPLALYVFTENKSISNQIIERVPFGGGCVNDTLYHMATPYLPFGGVGESGSGSYHGEYSFKAFTHEKSVLVQTTKIDLKIRYHTTKNALRFIRKLLK</sequence>
<gene>
    <name evidence="9" type="ORF">GCM10007380_24410</name>
</gene>
<evidence type="ECO:0000313" key="10">
    <source>
        <dbReference type="Proteomes" id="UP000626244"/>
    </source>
</evidence>
<dbReference type="PIRSF" id="PIRSF036492">
    <property type="entry name" value="ALDH"/>
    <property type="match status" value="1"/>
</dbReference>
<feature type="domain" description="Aldehyde dehydrogenase" evidence="8">
    <location>
        <begin position="11"/>
        <end position="436"/>
    </location>
</feature>
<evidence type="ECO:0000313" key="9">
    <source>
        <dbReference type="EMBL" id="GGI14729.1"/>
    </source>
</evidence>
<feature type="active site" evidence="5 6">
    <location>
        <position position="218"/>
    </location>
</feature>
<keyword evidence="2 4" id="KW-0560">Oxidoreductase</keyword>
<dbReference type="InterPro" id="IPR029510">
    <property type="entry name" value="Ald_DH_CS_GLU"/>
</dbReference>
<accession>A0A8J3AJ72</accession>
<dbReference type="FunFam" id="3.40.309.10:FF:000003">
    <property type="entry name" value="Aldehyde dehydrogenase"/>
    <property type="match status" value="1"/>
</dbReference>
<organism evidence="9 10">
    <name type="scientific">Gottfriedia solisilvae</name>
    <dbReference type="NCBI Taxonomy" id="1516104"/>
    <lineage>
        <taxon>Bacteria</taxon>
        <taxon>Bacillati</taxon>
        <taxon>Bacillota</taxon>
        <taxon>Bacilli</taxon>
        <taxon>Bacillales</taxon>
        <taxon>Bacillaceae</taxon>
        <taxon>Gottfriedia</taxon>
    </lineage>
</organism>
<evidence type="ECO:0000259" key="8">
    <source>
        <dbReference type="Pfam" id="PF00171"/>
    </source>
</evidence>
<evidence type="ECO:0000256" key="6">
    <source>
        <dbReference type="PROSITE-ProRule" id="PRU10007"/>
    </source>
</evidence>
<dbReference type="GO" id="GO:0006081">
    <property type="term" value="P:aldehyde metabolic process"/>
    <property type="evidence" value="ECO:0007669"/>
    <property type="project" value="InterPro"/>
</dbReference>
<evidence type="ECO:0000256" key="4">
    <source>
        <dbReference type="PIRNR" id="PIRNR036492"/>
    </source>
</evidence>
<keyword evidence="10" id="KW-1185">Reference proteome</keyword>
<dbReference type="Gene3D" id="3.40.309.10">
    <property type="entry name" value="Aldehyde Dehydrogenase, Chain A, domain 2"/>
    <property type="match status" value="1"/>
</dbReference>
<dbReference type="InterPro" id="IPR016163">
    <property type="entry name" value="Ald_DH_C"/>
</dbReference>
<evidence type="ECO:0000256" key="7">
    <source>
        <dbReference type="RuleBase" id="RU003345"/>
    </source>
</evidence>
<evidence type="ECO:0000256" key="2">
    <source>
        <dbReference type="ARBA" id="ARBA00023002"/>
    </source>
</evidence>
<dbReference type="Proteomes" id="UP000626244">
    <property type="component" value="Unassembled WGS sequence"/>
</dbReference>
<protein>
    <recommendedName>
        <fullName evidence="4">Aldehyde dehydrogenase</fullName>
    </recommendedName>
</protein>
<dbReference type="Pfam" id="PF00171">
    <property type="entry name" value="Aldedh"/>
    <property type="match status" value="1"/>
</dbReference>
<proteinExistence type="inferred from homology"/>
<dbReference type="FunFam" id="3.40.605.10:FF:000004">
    <property type="entry name" value="Aldehyde dehydrogenase"/>
    <property type="match status" value="1"/>
</dbReference>
<evidence type="ECO:0000256" key="1">
    <source>
        <dbReference type="ARBA" id="ARBA00009986"/>
    </source>
</evidence>
<feature type="active site" evidence="5">
    <location>
        <position position="252"/>
    </location>
</feature>
<reference evidence="10" key="1">
    <citation type="journal article" date="2019" name="Int. J. Syst. Evol. Microbiol.">
        <title>The Global Catalogue of Microorganisms (GCM) 10K type strain sequencing project: providing services to taxonomists for standard genome sequencing and annotation.</title>
        <authorList>
            <consortium name="The Broad Institute Genomics Platform"/>
            <consortium name="The Broad Institute Genome Sequencing Center for Infectious Disease"/>
            <person name="Wu L."/>
            <person name="Ma J."/>
        </authorList>
    </citation>
    <scope>NUCLEOTIDE SEQUENCE [LARGE SCALE GENOMIC DNA]</scope>
    <source>
        <strain evidence="10">CGMCC 1.14993</strain>
    </source>
</reference>
<dbReference type="AlphaFoldDB" id="A0A8J3AJ72"/>
<dbReference type="PANTHER" id="PTHR43570:SF16">
    <property type="entry name" value="ALDEHYDE DEHYDROGENASE TYPE III, ISOFORM Q"/>
    <property type="match status" value="1"/>
</dbReference>
<dbReference type="InterPro" id="IPR016160">
    <property type="entry name" value="Ald_DH_CS_CYS"/>
</dbReference>
<dbReference type="InterPro" id="IPR016162">
    <property type="entry name" value="Ald_DH_N"/>
</dbReference>
<dbReference type="GO" id="GO:0005737">
    <property type="term" value="C:cytoplasm"/>
    <property type="evidence" value="ECO:0007669"/>
    <property type="project" value="TreeGrafter"/>
</dbReference>
<dbReference type="EMBL" id="BMHB01000001">
    <property type="protein sequence ID" value="GGI14729.1"/>
    <property type="molecule type" value="Genomic_DNA"/>
</dbReference>